<evidence type="ECO:0008006" key="5">
    <source>
        <dbReference type="Google" id="ProtNLM"/>
    </source>
</evidence>
<evidence type="ECO:0000256" key="2">
    <source>
        <dbReference type="SAM" id="SignalP"/>
    </source>
</evidence>
<feature type="transmembrane region" description="Helical" evidence="1">
    <location>
        <begin position="258"/>
        <end position="277"/>
    </location>
</feature>
<feature type="transmembrane region" description="Helical" evidence="1">
    <location>
        <begin position="164"/>
        <end position="181"/>
    </location>
</feature>
<evidence type="ECO:0000256" key="1">
    <source>
        <dbReference type="SAM" id="Phobius"/>
    </source>
</evidence>
<dbReference type="RefSeq" id="WP_162892834.1">
    <property type="nucleotide sequence ID" value="NZ_BJXK01000020.1"/>
</dbReference>
<dbReference type="InterPro" id="IPR032809">
    <property type="entry name" value="Put_HupE_UreJ"/>
</dbReference>
<dbReference type="Pfam" id="PF13795">
    <property type="entry name" value="HupE_UreJ_2"/>
    <property type="match status" value="1"/>
</dbReference>
<gene>
    <name evidence="3" type="ORF">VSU01S_35560</name>
</gene>
<dbReference type="AlphaFoldDB" id="A0A511QVB7"/>
<evidence type="ECO:0000313" key="3">
    <source>
        <dbReference type="EMBL" id="GEM81311.1"/>
    </source>
</evidence>
<feature type="transmembrane region" description="Helical" evidence="1">
    <location>
        <begin position="217"/>
        <end position="238"/>
    </location>
</feature>
<keyword evidence="1" id="KW-1133">Transmembrane helix</keyword>
<keyword evidence="1" id="KW-0812">Transmembrane</keyword>
<reference evidence="3 4" key="1">
    <citation type="submission" date="2019-07" db="EMBL/GenBank/DDBJ databases">
        <title>Whole genome shotgun sequence of Vibrio superstes NBRC 103154.</title>
        <authorList>
            <person name="Hosoyama A."/>
            <person name="Uohara A."/>
            <person name="Ohji S."/>
            <person name="Ichikawa N."/>
        </authorList>
    </citation>
    <scope>NUCLEOTIDE SEQUENCE [LARGE SCALE GENOMIC DNA]</scope>
    <source>
        <strain evidence="3 4">NBRC 103154</strain>
    </source>
</reference>
<keyword evidence="4" id="KW-1185">Reference proteome</keyword>
<organism evidence="3 4">
    <name type="scientific">Vibrio superstes NBRC 103154</name>
    <dbReference type="NCBI Taxonomy" id="1219062"/>
    <lineage>
        <taxon>Bacteria</taxon>
        <taxon>Pseudomonadati</taxon>
        <taxon>Pseudomonadota</taxon>
        <taxon>Gammaproteobacteria</taxon>
        <taxon>Vibrionales</taxon>
        <taxon>Vibrionaceae</taxon>
        <taxon>Vibrio</taxon>
    </lineage>
</organism>
<keyword evidence="1" id="KW-0472">Membrane</keyword>
<protein>
    <recommendedName>
        <fullName evidence="5">HupE/UreJ family protein</fullName>
    </recommendedName>
</protein>
<keyword evidence="2" id="KW-0732">Signal</keyword>
<name>A0A511QVB7_9VIBR</name>
<feature type="transmembrane region" description="Helical" evidence="1">
    <location>
        <begin position="132"/>
        <end position="157"/>
    </location>
</feature>
<feature type="chain" id="PRO_5022165551" description="HupE/UreJ family protein" evidence="2">
    <location>
        <begin position="21"/>
        <end position="315"/>
    </location>
</feature>
<dbReference type="EMBL" id="BJXK01000020">
    <property type="protein sequence ID" value="GEM81311.1"/>
    <property type="molecule type" value="Genomic_DNA"/>
</dbReference>
<feature type="transmembrane region" description="Helical" evidence="1">
    <location>
        <begin position="289"/>
        <end position="310"/>
    </location>
</feature>
<evidence type="ECO:0000313" key="4">
    <source>
        <dbReference type="Proteomes" id="UP000321113"/>
    </source>
</evidence>
<proteinExistence type="predicted"/>
<sequence length="315" mass="35640">MRRKLTLTILCWLYSLSAFAHSLDAMFVSITEYAPKQYRAVVTPSAKADAGNTPNLVFPEFCSNESILENFYTLNCSESLIDAQIKVDYFLNDLWVNMVVSFRDISGRTSAIEIHQDNYFTLSQSTHSTQSFSFLTGFEHMLAGIEHVLMVILIVMLYPKWRTLLKVISLFTIAHLSAMWAGGHISNFISSQSAEYVIYLALIIGFYRLVMAPEEHAIPPVFFALVGLFHGLAMYSVISEISAQGQSSLELVHFNFGVEFAQLVVIGGLLLLSAIVRRLQIPKQEITKHLSLATYVMSFFSLYFMIDFIAKHHIY</sequence>
<comment type="caution">
    <text evidence="3">The sequence shown here is derived from an EMBL/GenBank/DDBJ whole genome shotgun (WGS) entry which is preliminary data.</text>
</comment>
<feature type="transmembrane region" description="Helical" evidence="1">
    <location>
        <begin position="193"/>
        <end position="210"/>
    </location>
</feature>
<feature type="signal peptide" evidence="2">
    <location>
        <begin position="1"/>
        <end position="20"/>
    </location>
</feature>
<dbReference type="Proteomes" id="UP000321113">
    <property type="component" value="Unassembled WGS sequence"/>
</dbReference>
<accession>A0A511QVB7</accession>